<proteinExistence type="predicted"/>
<dbReference type="EMBL" id="JARBHB010000013">
    <property type="protein sequence ID" value="KAJ8869836.1"/>
    <property type="molecule type" value="Genomic_DNA"/>
</dbReference>
<sequence>MSSYESFADNGNAAFEPYYPVDSGASVFPSPLQFLKLLTALGLHHHHHHIIVVIIAVTIVIVATFVVVPSSTISHLPLIINKNIWQKKEKVFLSCLKSSYTFKVSAVSSSLEPLRLCGNLSCKVGISRKFGTHLTSCETCLTSRSSEPIRVKRGEYGAVPEFKGGGNGRSRENPPSASSGTIPTCENLGAAPPGIEPGSPWWEASSLTTTPPWAHRIPGDYPLAESLGTCQINSEVTKMHSVSHFSLHVNYNTPPSLTSLPQAATCSKACKLRKVIGLNVSSTARSLETVQFVQGRGIGKESAMALVGDSSQHSPGIIAENHGNSNSGWPDRESNPGPPECETRLLKHWFPLRDEVFRAWLHRIRNPKLQRVDKKKVNVSYLVCDLHFNDECKNAGSKSLKIDSVPSQLLPG</sequence>
<evidence type="ECO:0000313" key="8">
    <source>
        <dbReference type="EMBL" id="KAJ8869836.1"/>
    </source>
</evidence>
<reference evidence="8 9" key="1">
    <citation type="submission" date="2023-02" db="EMBL/GenBank/DDBJ databases">
        <title>LHISI_Scaffold_Assembly.</title>
        <authorList>
            <person name="Stuart O.P."/>
            <person name="Cleave R."/>
            <person name="Magrath M.J.L."/>
            <person name="Mikheyev A.S."/>
        </authorList>
    </citation>
    <scope>NUCLEOTIDE SEQUENCE [LARGE SCALE GENOMIC DNA]</scope>
    <source>
        <strain evidence="8">Daus_M_001</strain>
        <tissue evidence="8">Leg muscle</tissue>
    </source>
</reference>
<dbReference type="SUPFAM" id="SSF57716">
    <property type="entry name" value="Glucocorticoid receptor-like (DNA-binding domain)"/>
    <property type="match status" value="1"/>
</dbReference>
<keyword evidence="1" id="KW-0479">Metal-binding</keyword>
<dbReference type="Pfam" id="PF05485">
    <property type="entry name" value="THAP"/>
    <property type="match status" value="1"/>
</dbReference>
<dbReference type="Proteomes" id="UP001159363">
    <property type="component" value="Chromosome 12"/>
</dbReference>
<keyword evidence="6" id="KW-0472">Membrane</keyword>
<feature type="domain" description="THAP-type" evidence="7">
    <location>
        <begin position="346"/>
        <end position="407"/>
    </location>
</feature>
<keyword evidence="4" id="KW-0238">DNA-binding</keyword>
<keyword evidence="2" id="KW-0863">Zinc-finger</keyword>
<gene>
    <name evidence="8" type="ORF">PR048_028845</name>
</gene>
<feature type="region of interest" description="Disordered" evidence="5">
    <location>
        <begin position="309"/>
        <end position="338"/>
    </location>
</feature>
<organism evidence="8 9">
    <name type="scientific">Dryococelus australis</name>
    <dbReference type="NCBI Taxonomy" id="614101"/>
    <lineage>
        <taxon>Eukaryota</taxon>
        <taxon>Metazoa</taxon>
        <taxon>Ecdysozoa</taxon>
        <taxon>Arthropoda</taxon>
        <taxon>Hexapoda</taxon>
        <taxon>Insecta</taxon>
        <taxon>Pterygota</taxon>
        <taxon>Neoptera</taxon>
        <taxon>Polyneoptera</taxon>
        <taxon>Phasmatodea</taxon>
        <taxon>Verophasmatodea</taxon>
        <taxon>Anareolatae</taxon>
        <taxon>Phasmatidae</taxon>
        <taxon>Eurycanthinae</taxon>
        <taxon>Dryococelus</taxon>
    </lineage>
</organism>
<accession>A0ABQ9GFH5</accession>
<keyword evidence="9" id="KW-1185">Reference proteome</keyword>
<keyword evidence="3" id="KW-0862">Zinc</keyword>
<evidence type="ECO:0000256" key="4">
    <source>
        <dbReference type="ARBA" id="ARBA00023125"/>
    </source>
</evidence>
<keyword evidence="6" id="KW-0812">Transmembrane</keyword>
<dbReference type="InterPro" id="IPR006612">
    <property type="entry name" value="THAP_Znf"/>
</dbReference>
<evidence type="ECO:0000313" key="9">
    <source>
        <dbReference type="Proteomes" id="UP001159363"/>
    </source>
</evidence>
<keyword evidence="6" id="KW-1133">Transmembrane helix</keyword>
<feature type="region of interest" description="Disordered" evidence="5">
    <location>
        <begin position="160"/>
        <end position="181"/>
    </location>
</feature>
<evidence type="ECO:0000259" key="7">
    <source>
        <dbReference type="Pfam" id="PF05485"/>
    </source>
</evidence>
<evidence type="ECO:0000256" key="5">
    <source>
        <dbReference type="SAM" id="MobiDB-lite"/>
    </source>
</evidence>
<feature type="transmembrane region" description="Helical" evidence="6">
    <location>
        <begin position="50"/>
        <end position="68"/>
    </location>
</feature>
<evidence type="ECO:0000256" key="2">
    <source>
        <dbReference type="ARBA" id="ARBA00022771"/>
    </source>
</evidence>
<evidence type="ECO:0000256" key="1">
    <source>
        <dbReference type="ARBA" id="ARBA00022723"/>
    </source>
</evidence>
<protein>
    <recommendedName>
        <fullName evidence="7">THAP-type domain-containing protein</fullName>
    </recommendedName>
</protein>
<evidence type="ECO:0000256" key="6">
    <source>
        <dbReference type="SAM" id="Phobius"/>
    </source>
</evidence>
<name>A0ABQ9GFH5_9NEOP</name>
<evidence type="ECO:0000256" key="3">
    <source>
        <dbReference type="ARBA" id="ARBA00022833"/>
    </source>
</evidence>
<comment type="caution">
    <text evidence="8">The sequence shown here is derived from an EMBL/GenBank/DDBJ whole genome shotgun (WGS) entry which is preliminary data.</text>
</comment>